<dbReference type="AlphaFoldDB" id="A0AAI9XYL9"/>
<feature type="region of interest" description="Disordered" evidence="1">
    <location>
        <begin position="37"/>
        <end position="57"/>
    </location>
</feature>
<protein>
    <submittedName>
        <fullName evidence="2">Uncharacterized protein</fullName>
    </submittedName>
</protein>
<name>A0AAI9XYL9_9PEZI</name>
<reference evidence="2" key="1">
    <citation type="submission" date="2016-11" db="EMBL/GenBank/DDBJ databases">
        <title>The genome sequence of Colletotrichum cuscutae.</title>
        <authorList>
            <person name="Baroncelli R."/>
        </authorList>
    </citation>
    <scope>NUCLEOTIDE SEQUENCE</scope>
    <source>
        <strain evidence="2">IMI 304802</strain>
    </source>
</reference>
<dbReference type="Proteomes" id="UP001239213">
    <property type="component" value="Unassembled WGS sequence"/>
</dbReference>
<keyword evidence="3" id="KW-1185">Reference proteome</keyword>
<gene>
    <name evidence="2" type="ORF">CCUS01_06865</name>
</gene>
<dbReference type="EMBL" id="MPDP01000255">
    <property type="protein sequence ID" value="KAK1467908.1"/>
    <property type="molecule type" value="Genomic_DNA"/>
</dbReference>
<comment type="caution">
    <text evidence="2">The sequence shown here is derived from an EMBL/GenBank/DDBJ whole genome shotgun (WGS) entry which is preliminary data.</text>
</comment>
<sequence>MVLRTPRDERRETTAHLNINRPLALVHLARNGLATRNARAEQRSVSPSQVRAGRGTDYTFSKSNTTLTLAAQCHFRYSSSSD</sequence>
<proteinExistence type="predicted"/>
<evidence type="ECO:0000256" key="1">
    <source>
        <dbReference type="SAM" id="MobiDB-lite"/>
    </source>
</evidence>
<evidence type="ECO:0000313" key="2">
    <source>
        <dbReference type="EMBL" id="KAK1467908.1"/>
    </source>
</evidence>
<organism evidence="2 3">
    <name type="scientific">Colletotrichum cuscutae</name>
    <dbReference type="NCBI Taxonomy" id="1209917"/>
    <lineage>
        <taxon>Eukaryota</taxon>
        <taxon>Fungi</taxon>
        <taxon>Dikarya</taxon>
        <taxon>Ascomycota</taxon>
        <taxon>Pezizomycotina</taxon>
        <taxon>Sordariomycetes</taxon>
        <taxon>Hypocreomycetidae</taxon>
        <taxon>Glomerellales</taxon>
        <taxon>Glomerellaceae</taxon>
        <taxon>Colletotrichum</taxon>
        <taxon>Colletotrichum acutatum species complex</taxon>
    </lineage>
</organism>
<evidence type="ECO:0000313" key="3">
    <source>
        <dbReference type="Proteomes" id="UP001239213"/>
    </source>
</evidence>
<accession>A0AAI9XYL9</accession>